<sequence>MEAGVKGGLTRRDRGNAPATTRSGSQAGVVIKLETGQVEMGEAYVGTLGMARTKQTACKATGARTTVLPDVTHTPPVVEDGLLHTRCREECPLSLLLCRALREMGRRPCPFISVQTVHEEGNCMAQVVLPRGTFVGQETITLYGANEEEAYRKAVMAALTSLSTRWEAGHTVLRFLPTRDLDHAWQDRREQLWDRNGSRPLVACMDNAREARGMYHRAENRSRFYFARYTEARTRVEELEAQVAQLQQRLAEYDPPQQPAPLEEEESSEPMEMEEEEENDPFDANSRA</sequence>
<feature type="region of interest" description="Disordered" evidence="1">
    <location>
        <begin position="247"/>
        <end position="288"/>
    </location>
</feature>
<reference evidence="2 3" key="1">
    <citation type="submission" date="2024-02" db="EMBL/GenBank/DDBJ databases">
        <title>High-quality chromosome-scale genome assembly of Pensacola bahiagrass (Paspalum notatum Flugge var. saurae).</title>
        <authorList>
            <person name="Vega J.M."/>
            <person name="Podio M."/>
            <person name="Orjuela J."/>
            <person name="Siena L.A."/>
            <person name="Pessino S.C."/>
            <person name="Combes M.C."/>
            <person name="Mariac C."/>
            <person name="Albertini E."/>
            <person name="Pupilli F."/>
            <person name="Ortiz J.P.A."/>
            <person name="Leblanc O."/>
        </authorList>
    </citation>
    <scope>NUCLEOTIDE SEQUENCE [LARGE SCALE GENOMIC DNA]</scope>
    <source>
        <strain evidence="2">R1</strain>
        <tissue evidence="2">Leaf</tissue>
    </source>
</reference>
<dbReference type="Proteomes" id="UP001341281">
    <property type="component" value="Chromosome 02"/>
</dbReference>
<name>A0AAQ3SPA7_PASNO</name>
<evidence type="ECO:0000313" key="2">
    <source>
        <dbReference type="EMBL" id="WVZ58233.1"/>
    </source>
</evidence>
<proteinExistence type="predicted"/>
<dbReference type="EMBL" id="CP144746">
    <property type="protein sequence ID" value="WVZ58233.1"/>
    <property type="molecule type" value="Genomic_DNA"/>
</dbReference>
<feature type="compositionally biased region" description="Acidic residues" evidence="1">
    <location>
        <begin position="262"/>
        <end position="281"/>
    </location>
</feature>
<organism evidence="2 3">
    <name type="scientific">Paspalum notatum var. saurae</name>
    <dbReference type="NCBI Taxonomy" id="547442"/>
    <lineage>
        <taxon>Eukaryota</taxon>
        <taxon>Viridiplantae</taxon>
        <taxon>Streptophyta</taxon>
        <taxon>Embryophyta</taxon>
        <taxon>Tracheophyta</taxon>
        <taxon>Spermatophyta</taxon>
        <taxon>Magnoliopsida</taxon>
        <taxon>Liliopsida</taxon>
        <taxon>Poales</taxon>
        <taxon>Poaceae</taxon>
        <taxon>PACMAD clade</taxon>
        <taxon>Panicoideae</taxon>
        <taxon>Andropogonodae</taxon>
        <taxon>Paspaleae</taxon>
        <taxon>Paspalinae</taxon>
        <taxon>Paspalum</taxon>
    </lineage>
</organism>
<dbReference type="AlphaFoldDB" id="A0AAQ3SPA7"/>
<protein>
    <submittedName>
        <fullName evidence="2">Uncharacterized protein</fullName>
    </submittedName>
</protein>
<feature type="region of interest" description="Disordered" evidence="1">
    <location>
        <begin position="1"/>
        <end position="25"/>
    </location>
</feature>
<evidence type="ECO:0000256" key="1">
    <source>
        <dbReference type="SAM" id="MobiDB-lite"/>
    </source>
</evidence>
<gene>
    <name evidence="2" type="ORF">U9M48_008521</name>
</gene>
<evidence type="ECO:0000313" key="3">
    <source>
        <dbReference type="Proteomes" id="UP001341281"/>
    </source>
</evidence>
<keyword evidence="3" id="KW-1185">Reference proteome</keyword>
<accession>A0AAQ3SPA7</accession>